<dbReference type="AlphaFoldDB" id="F0XMP1"/>
<dbReference type="GeneID" id="25979825"/>
<dbReference type="InterPro" id="IPR027443">
    <property type="entry name" value="IPNS-like_sf"/>
</dbReference>
<name>F0XMP1_GROCL</name>
<gene>
    <name evidence="1" type="ORF">CMQ_6397</name>
</gene>
<proteinExistence type="predicted"/>
<sequence length="153" mass="17165">MWSRLNTGVILRRVSAASSAGFGGNADEDKRGWQIRPSQSRDRIVRLRASEYPATIKKPEEAWPQWAELYPDKAKYKQEIAAKYSEAALRQSWLAVCARLEELTAEMAVQQTAGIPELSYDETICPSEAVQERMRKAGCIVMCDTVPKETAEA</sequence>
<dbReference type="InterPro" id="IPR010856">
    <property type="entry name" value="Gig2-like"/>
</dbReference>
<evidence type="ECO:0000313" key="1">
    <source>
        <dbReference type="EMBL" id="EFX01455.1"/>
    </source>
</evidence>
<evidence type="ECO:0000313" key="2">
    <source>
        <dbReference type="Proteomes" id="UP000007796"/>
    </source>
</evidence>
<dbReference type="STRING" id="655863.F0XMP1"/>
<dbReference type="InParanoid" id="F0XMP1"/>
<accession>F0XMP1</accession>
<keyword evidence="2" id="KW-1185">Reference proteome</keyword>
<protein>
    <submittedName>
        <fullName evidence="1">Uncharacterized protein</fullName>
    </submittedName>
</protein>
<dbReference type="EMBL" id="GL629794">
    <property type="protein sequence ID" value="EFX01455.1"/>
    <property type="molecule type" value="Genomic_DNA"/>
</dbReference>
<dbReference type="Proteomes" id="UP000007796">
    <property type="component" value="Unassembled WGS sequence"/>
</dbReference>
<dbReference type="Gene3D" id="2.60.120.330">
    <property type="entry name" value="B-lactam Antibiotic, Isopenicillin N Synthase, Chain"/>
    <property type="match status" value="1"/>
</dbReference>
<dbReference type="Pfam" id="PF07350">
    <property type="entry name" value="Gig2-like"/>
    <property type="match status" value="1"/>
</dbReference>
<reference evidence="1 2" key="1">
    <citation type="journal article" date="2011" name="Proc. Natl. Acad. Sci. U.S.A.">
        <title>Genome and transcriptome analyses of the mountain pine beetle-fungal symbiont Grosmannia clavigera, a lodgepole pine pathogen.</title>
        <authorList>
            <person name="DiGuistini S."/>
            <person name="Wang Y."/>
            <person name="Liao N.Y."/>
            <person name="Taylor G."/>
            <person name="Tanguay P."/>
            <person name="Feau N."/>
            <person name="Henrissat B."/>
            <person name="Chan S.K."/>
            <person name="Hesse-Orce U."/>
            <person name="Alamouti S.M."/>
            <person name="Tsui C.K.M."/>
            <person name="Docking R.T."/>
            <person name="Levasseur A."/>
            <person name="Haridas S."/>
            <person name="Robertson G."/>
            <person name="Birol I."/>
            <person name="Holt R.A."/>
            <person name="Marra M.A."/>
            <person name="Hamelin R.C."/>
            <person name="Hirst M."/>
            <person name="Jones S.J.M."/>
            <person name="Bohlmann J."/>
            <person name="Breuil C."/>
        </authorList>
    </citation>
    <scope>NUCLEOTIDE SEQUENCE [LARGE SCALE GENOMIC DNA]</scope>
    <source>
        <strain evidence="2">kw1407 / UAMH 11150</strain>
    </source>
</reference>
<dbReference type="RefSeq" id="XP_014170937.1">
    <property type="nucleotide sequence ID" value="XM_014315462.1"/>
</dbReference>
<organism evidence="2">
    <name type="scientific">Grosmannia clavigera (strain kw1407 / UAMH 11150)</name>
    <name type="common">Blue stain fungus</name>
    <name type="synonym">Graphiocladiella clavigera</name>
    <dbReference type="NCBI Taxonomy" id="655863"/>
    <lineage>
        <taxon>Eukaryota</taxon>
        <taxon>Fungi</taxon>
        <taxon>Dikarya</taxon>
        <taxon>Ascomycota</taxon>
        <taxon>Pezizomycotina</taxon>
        <taxon>Sordariomycetes</taxon>
        <taxon>Sordariomycetidae</taxon>
        <taxon>Ophiostomatales</taxon>
        <taxon>Ophiostomataceae</taxon>
        <taxon>Leptographium</taxon>
    </lineage>
</organism>
<dbReference type="HOGENOM" id="CLU_1713471_0_0_1"/>